<name>A0A397IFL6_9GLOM</name>
<evidence type="ECO:0000313" key="1">
    <source>
        <dbReference type="EMBL" id="RHZ73028.1"/>
    </source>
</evidence>
<reference evidence="1 2" key="1">
    <citation type="submission" date="2018-08" db="EMBL/GenBank/DDBJ databases">
        <title>Genome and evolution of the arbuscular mycorrhizal fungus Diversispora epigaea (formerly Glomus versiforme) and its bacterial endosymbionts.</title>
        <authorList>
            <person name="Sun X."/>
            <person name="Fei Z."/>
            <person name="Harrison M."/>
        </authorList>
    </citation>
    <scope>NUCLEOTIDE SEQUENCE [LARGE SCALE GENOMIC DNA]</scope>
    <source>
        <strain evidence="1 2">IT104</strain>
    </source>
</reference>
<dbReference type="AlphaFoldDB" id="A0A397IFL6"/>
<comment type="caution">
    <text evidence="1">The sequence shown here is derived from an EMBL/GenBank/DDBJ whole genome shotgun (WGS) entry which is preliminary data.</text>
</comment>
<dbReference type="Proteomes" id="UP000266861">
    <property type="component" value="Unassembled WGS sequence"/>
</dbReference>
<sequence>MIQLSINKCFNTLDLDIDNNFNELELFDEFKEYYNDYFAGNSEIRIQIENSEKLFKNLELINSTTPTPLNYQTHPQAIYTKNFERKLEELTKPMSDLCPSNKGNMNLSQN</sequence>
<protein>
    <submittedName>
        <fullName evidence="1">Uncharacterized protein</fullName>
    </submittedName>
</protein>
<proteinExistence type="predicted"/>
<accession>A0A397IFL6</accession>
<keyword evidence="2" id="KW-1185">Reference proteome</keyword>
<evidence type="ECO:0000313" key="2">
    <source>
        <dbReference type="Proteomes" id="UP000266861"/>
    </source>
</evidence>
<dbReference type="EMBL" id="PQFF01000216">
    <property type="protein sequence ID" value="RHZ73028.1"/>
    <property type="molecule type" value="Genomic_DNA"/>
</dbReference>
<organism evidence="1 2">
    <name type="scientific">Diversispora epigaea</name>
    <dbReference type="NCBI Taxonomy" id="1348612"/>
    <lineage>
        <taxon>Eukaryota</taxon>
        <taxon>Fungi</taxon>
        <taxon>Fungi incertae sedis</taxon>
        <taxon>Mucoromycota</taxon>
        <taxon>Glomeromycotina</taxon>
        <taxon>Glomeromycetes</taxon>
        <taxon>Diversisporales</taxon>
        <taxon>Diversisporaceae</taxon>
        <taxon>Diversispora</taxon>
    </lineage>
</organism>
<gene>
    <name evidence="1" type="ORF">Glove_233g26</name>
</gene>